<feature type="compositionally biased region" description="Basic residues" evidence="1">
    <location>
        <begin position="814"/>
        <end position="824"/>
    </location>
</feature>
<sequence>MALSEAKSLVDAANENDILKIISNLPSGWKVVGLTELNQDKGSSFMPRLLCQDAETKGNELQKNSKQVDNEVNSTNPLKISNIQDPLVSYGKSNSSMRDSSVNFPSLNHMSTPILPFVKTECHDEGNIRSCKDKNINQCDGTFSNTNNFKVTVGADHPPIKLDNEVNSYAPQELASQISKTAEQGCNKQVVPHAQSVLSPFGIDSKWTVVGITSLQQLQGTEINTTNFGSPFSNSSTLVPSGGKKSTGNSVHQSQTILKIPHCGFQNSGQTVPFNSDITAPRASGMNTFEADSEVMRWTVVGITTSISSTTTPFFMAPQSSSLATTVSPSLVNASKISSKNTEETLPVTSPLLLSSIHSAQPSLLSKTTDNTNQSNCLLSAFPGISSLVNSDIQSQVPSEWRVVGISPIVSAPNALSNLTQLKPDQLLQLPTNSLASESDLITTSATVSTTTIYTSTVQSQIPTLGSSSGSEVINTYTQVTQPMPMRPSAWQDPAKRLARSPNILPLTVPITSPGSNEKPYVGDPLHVLNHDHHILSCATSSKLQDGLKDVDFVPLKEAQNSNWKVVGVVANNQVSMLSSDQRCEDNDFDRDSRYLEPFTMTALSNPSIPLPVLPSEGKDPIRVQKLQSDRNFQYVSMENRREDHENSSTLQMTPKDHESCPYKRKQFDWNRRAKDMLKKPSSKLKKNTVSNLLKMRRCQSSGPEHPDIHSGQEFHEENHLRFTDDSPRKRCRSRSLRSYSGNRHEFQGSPDGRDSAFHLRSSSDTTVSDHNSEDETERNQLVKMEKLSPPVSPVTSSDKHTEETSSHSFSKSPARRRKLKVPRKMVADLDYHPFDSSSDSN</sequence>
<feature type="compositionally biased region" description="Polar residues" evidence="1">
    <location>
        <begin position="761"/>
        <end position="770"/>
    </location>
</feature>
<gene>
    <name evidence="2" type="ORF">RRG08_034609</name>
</gene>
<protein>
    <submittedName>
        <fullName evidence="2">Uncharacterized protein</fullName>
    </submittedName>
</protein>
<keyword evidence="3" id="KW-1185">Reference proteome</keyword>
<comment type="caution">
    <text evidence="2">The sequence shown here is derived from an EMBL/GenBank/DDBJ whole genome shotgun (WGS) entry which is preliminary data.</text>
</comment>
<feature type="compositionally biased region" description="Basic and acidic residues" evidence="1">
    <location>
        <begin position="655"/>
        <end position="666"/>
    </location>
</feature>
<dbReference type="EMBL" id="JAWDGP010000724">
    <property type="protein sequence ID" value="KAK3798049.1"/>
    <property type="molecule type" value="Genomic_DNA"/>
</dbReference>
<feature type="compositionally biased region" description="Basic and acidic residues" evidence="1">
    <location>
        <begin position="705"/>
        <end position="729"/>
    </location>
</feature>
<evidence type="ECO:0000313" key="2">
    <source>
        <dbReference type="EMBL" id="KAK3798049.1"/>
    </source>
</evidence>
<feature type="region of interest" description="Disordered" evidence="1">
    <location>
        <begin position="640"/>
        <end position="666"/>
    </location>
</feature>
<accession>A0AAE1B295</accession>
<feature type="compositionally biased region" description="Basic and acidic residues" evidence="1">
    <location>
        <begin position="743"/>
        <end position="758"/>
    </location>
</feature>
<feature type="compositionally biased region" description="Basic and acidic residues" evidence="1">
    <location>
        <begin position="771"/>
        <end position="787"/>
    </location>
</feature>
<evidence type="ECO:0000313" key="3">
    <source>
        <dbReference type="Proteomes" id="UP001283361"/>
    </source>
</evidence>
<evidence type="ECO:0000256" key="1">
    <source>
        <dbReference type="SAM" id="MobiDB-lite"/>
    </source>
</evidence>
<reference evidence="2" key="1">
    <citation type="journal article" date="2023" name="G3 (Bethesda)">
        <title>A reference genome for the long-term kleptoplast-retaining sea slug Elysia crispata morphotype clarki.</title>
        <authorList>
            <person name="Eastman K.E."/>
            <person name="Pendleton A.L."/>
            <person name="Shaikh M.A."/>
            <person name="Suttiyut T."/>
            <person name="Ogas R."/>
            <person name="Tomko P."/>
            <person name="Gavelis G."/>
            <person name="Widhalm J.R."/>
            <person name="Wisecaver J.H."/>
        </authorList>
    </citation>
    <scope>NUCLEOTIDE SEQUENCE</scope>
    <source>
        <strain evidence="2">ECLA1</strain>
    </source>
</reference>
<dbReference type="AlphaFoldDB" id="A0AAE1B295"/>
<dbReference type="Proteomes" id="UP001283361">
    <property type="component" value="Unassembled WGS sequence"/>
</dbReference>
<feature type="region of interest" description="Disordered" evidence="1">
    <location>
        <begin position="699"/>
        <end position="842"/>
    </location>
</feature>
<organism evidence="2 3">
    <name type="scientific">Elysia crispata</name>
    <name type="common">lettuce slug</name>
    <dbReference type="NCBI Taxonomy" id="231223"/>
    <lineage>
        <taxon>Eukaryota</taxon>
        <taxon>Metazoa</taxon>
        <taxon>Spiralia</taxon>
        <taxon>Lophotrochozoa</taxon>
        <taxon>Mollusca</taxon>
        <taxon>Gastropoda</taxon>
        <taxon>Heterobranchia</taxon>
        <taxon>Euthyneura</taxon>
        <taxon>Panpulmonata</taxon>
        <taxon>Sacoglossa</taxon>
        <taxon>Placobranchoidea</taxon>
        <taxon>Plakobranchidae</taxon>
        <taxon>Elysia</taxon>
    </lineage>
</organism>
<proteinExistence type="predicted"/>
<name>A0AAE1B295_9GAST</name>